<organism evidence="1 2">
    <name type="scientific">Racocetra persica</name>
    <dbReference type="NCBI Taxonomy" id="160502"/>
    <lineage>
        <taxon>Eukaryota</taxon>
        <taxon>Fungi</taxon>
        <taxon>Fungi incertae sedis</taxon>
        <taxon>Mucoromycota</taxon>
        <taxon>Glomeromycotina</taxon>
        <taxon>Glomeromycetes</taxon>
        <taxon>Diversisporales</taxon>
        <taxon>Gigasporaceae</taxon>
        <taxon>Racocetra</taxon>
    </lineage>
</organism>
<proteinExistence type="predicted"/>
<gene>
    <name evidence="1" type="ORF">RPERSI_LOCUS25217</name>
</gene>
<dbReference type="EMBL" id="CAJVQC010082786">
    <property type="protein sequence ID" value="CAG8819803.1"/>
    <property type="molecule type" value="Genomic_DNA"/>
</dbReference>
<keyword evidence="2" id="KW-1185">Reference proteome</keyword>
<comment type="caution">
    <text evidence="1">The sequence shown here is derived from an EMBL/GenBank/DDBJ whole genome shotgun (WGS) entry which is preliminary data.</text>
</comment>
<sequence length="65" mass="7203">SKGNLVFEAIGISKYLSNSSVDELSSLLSLSSNIEFFRPRHIFLSFESSKIAIRPVNIGFPNISK</sequence>
<feature type="non-terminal residue" evidence="1">
    <location>
        <position position="65"/>
    </location>
</feature>
<feature type="non-terminal residue" evidence="1">
    <location>
        <position position="1"/>
    </location>
</feature>
<dbReference type="Proteomes" id="UP000789920">
    <property type="component" value="Unassembled WGS sequence"/>
</dbReference>
<accession>A0ACA9S1P0</accession>
<evidence type="ECO:0000313" key="1">
    <source>
        <dbReference type="EMBL" id="CAG8819803.1"/>
    </source>
</evidence>
<evidence type="ECO:0000313" key="2">
    <source>
        <dbReference type="Proteomes" id="UP000789920"/>
    </source>
</evidence>
<protein>
    <submittedName>
        <fullName evidence="1">11877_t:CDS:1</fullName>
    </submittedName>
</protein>
<reference evidence="1" key="1">
    <citation type="submission" date="2021-06" db="EMBL/GenBank/DDBJ databases">
        <authorList>
            <person name="Kallberg Y."/>
            <person name="Tangrot J."/>
            <person name="Rosling A."/>
        </authorList>
    </citation>
    <scope>NUCLEOTIDE SEQUENCE</scope>
    <source>
        <strain evidence="1">MA461A</strain>
    </source>
</reference>
<name>A0ACA9S1P0_9GLOM</name>